<proteinExistence type="predicted"/>
<dbReference type="AlphaFoldDB" id="A0A858RB72"/>
<accession>A0A858RB72</accession>
<feature type="region of interest" description="Disordered" evidence="1">
    <location>
        <begin position="1"/>
        <end position="20"/>
    </location>
</feature>
<dbReference type="InterPro" id="IPR001054">
    <property type="entry name" value="A/G_cyclase"/>
</dbReference>
<dbReference type="SMART" id="SM00044">
    <property type="entry name" value="CYCc"/>
    <property type="match status" value="1"/>
</dbReference>
<feature type="domain" description="Guanylate cyclase" evidence="2">
    <location>
        <begin position="230"/>
        <end position="367"/>
    </location>
</feature>
<evidence type="ECO:0000256" key="1">
    <source>
        <dbReference type="SAM" id="MobiDB-lite"/>
    </source>
</evidence>
<evidence type="ECO:0000313" key="4">
    <source>
        <dbReference type="Proteomes" id="UP000501891"/>
    </source>
</evidence>
<organism evidence="3 4">
    <name type="scientific">Aerophototrophica crusticola</name>
    <dbReference type="NCBI Taxonomy" id="1709002"/>
    <lineage>
        <taxon>Bacteria</taxon>
        <taxon>Pseudomonadati</taxon>
        <taxon>Pseudomonadota</taxon>
        <taxon>Alphaproteobacteria</taxon>
        <taxon>Rhodospirillales</taxon>
        <taxon>Rhodospirillaceae</taxon>
        <taxon>Aerophototrophica</taxon>
    </lineage>
</organism>
<dbReference type="EMBL" id="CP051775">
    <property type="protein sequence ID" value="QJE74373.1"/>
    <property type="molecule type" value="Genomic_DNA"/>
</dbReference>
<dbReference type="Proteomes" id="UP000501891">
    <property type="component" value="Chromosome"/>
</dbReference>
<dbReference type="GO" id="GO:0006171">
    <property type="term" value="P:cAMP biosynthetic process"/>
    <property type="evidence" value="ECO:0007669"/>
    <property type="project" value="TreeGrafter"/>
</dbReference>
<dbReference type="InterPro" id="IPR029787">
    <property type="entry name" value="Nucleotide_cyclase"/>
</dbReference>
<reference evidence="3" key="1">
    <citation type="submission" date="2020-04" db="EMBL/GenBank/DDBJ databases">
        <title>A desert anoxygenic phototrophic bacterium fixes CO2 using RubisCO under aerobic conditions.</title>
        <authorList>
            <person name="Tang K."/>
        </authorList>
    </citation>
    <scope>NUCLEOTIDE SEQUENCE [LARGE SCALE GENOMIC DNA]</scope>
    <source>
        <strain evidence="3">MIMtkB3</strain>
    </source>
</reference>
<gene>
    <name evidence="3" type="ORF">HHL28_15990</name>
</gene>
<protein>
    <submittedName>
        <fullName evidence="3">Adenylate/guanylate cyclase domain-containing protein</fullName>
    </submittedName>
</protein>
<keyword evidence="4" id="KW-1185">Reference proteome</keyword>
<evidence type="ECO:0000313" key="3">
    <source>
        <dbReference type="EMBL" id="QJE74373.1"/>
    </source>
</evidence>
<dbReference type="CDD" id="cd07302">
    <property type="entry name" value="CHD"/>
    <property type="match status" value="1"/>
</dbReference>
<sequence length="413" mass="43937">MRDSAMGQQDDGQGTGSGGPLGPAAPVVAWLLAEGYHLSTAPTLLEGFLAHLRALGLGIDRCSLNVRLLHPQIRGITYTWRSDRDGVEQVNREHGVEHTPGYKTSPIAAIMEDGSEGIRVPMGRVPPPYGFPIVDELAAEGFTDYAAMPLLFSNGRRNVFSVATRRPEGFTTDELALLYASLPALTVLLETRMLRLLASNLLNTYVGPGAGQRILDGDIRRGSGLTIGAVLWFCDLRGFTVLADTLPIGQLIALLNNYFEIMGGAVQRRGGEILKFVGDAILAIFPLDPAGGDADRAAKCALAMGAAEEAMAGMEAVNAERAAWGIPQLGAGIAMHVGDVLYGNIGTTDRLDFTVIGPAVNLVTRLEGLTRTLDRPLLTSAEFAAAWPGDRLKSLGYHPVKGLKEPVEVFGLG</sequence>
<dbReference type="InterPro" id="IPR050697">
    <property type="entry name" value="Adenylyl/Guanylyl_Cyclase_3/4"/>
</dbReference>
<evidence type="ECO:0000259" key="2">
    <source>
        <dbReference type="PROSITE" id="PS50125"/>
    </source>
</evidence>
<dbReference type="PROSITE" id="PS50125">
    <property type="entry name" value="GUANYLATE_CYCLASE_2"/>
    <property type="match status" value="1"/>
</dbReference>
<dbReference type="PANTHER" id="PTHR43081">
    <property type="entry name" value="ADENYLATE CYCLASE, TERMINAL-DIFFERENTIATION SPECIFIC-RELATED"/>
    <property type="match status" value="1"/>
</dbReference>
<name>A0A858RB72_9PROT</name>
<dbReference type="SUPFAM" id="SSF55073">
    <property type="entry name" value="Nucleotide cyclase"/>
    <property type="match status" value="1"/>
</dbReference>
<feature type="compositionally biased region" description="Low complexity" evidence="1">
    <location>
        <begin position="1"/>
        <end position="12"/>
    </location>
</feature>
<dbReference type="GO" id="GO:0035556">
    <property type="term" value="P:intracellular signal transduction"/>
    <property type="evidence" value="ECO:0007669"/>
    <property type="project" value="InterPro"/>
</dbReference>
<dbReference type="PANTHER" id="PTHR43081:SF11">
    <property type="entry name" value="BLR2264 PROTEIN"/>
    <property type="match status" value="1"/>
</dbReference>
<dbReference type="Pfam" id="PF00211">
    <property type="entry name" value="Guanylate_cyc"/>
    <property type="match status" value="1"/>
</dbReference>
<dbReference type="KEGG" id="acru:HHL28_15990"/>
<dbReference type="GO" id="GO:0004016">
    <property type="term" value="F:adenylate cyclase activity"/>
    <property type="evidence" value="ECO:0007669"/>
    <property type="project" value="UniProtKB-ARBA"/>
</dbReference>
<dbReference type="Gene3D" id="3.30.70.1230">
    <property type="entry name" value="Nucleotide cyclase"/>
    <property type="match status" value="1"/>
</dbReference>